<dbReference type="GO" id="GO:0009279">
    <property type="term" value="C:cell outer membrane"/>
    <property type="evidence" value="ECO:0007669"/>
    <property type="project" value="UniProtKB-SubCell"/>
</dbReference>
<evidence type="ECO:0000313" key="10">
    <source>
        <dbReference type="Proteomes" id="UP000824410"/>
    </source>
</evidence>
<dbReference type="AlphaFoldDB" id="A0AAP2JW84"/>
<sequence length="424" mass="48218">MKIVNKIVLASLFYSSLGMSAQSAMSISQYIDMADDYSLDVKKTTFEKKIADDRLTQAYASYWPKVDLIAKTKNQRKWESEDYQPSTDQQSQINAALLWTLYDFGVREAQVNSAKFGQESSQFRLFLQKEILYYDVFTAYVQYDFAVQNYQLSRDYLSRVEGLQKLINQRVGAGFSAYSDKVRGELALSEAQSRLKIANQNLVDSRIALKNLTGQTPDSIISLLERDFTYHQDINQVSFDNSNNPSIEMLKANVNMNAAKIDAQQAERYPTIQLYGTYRTDFNRDNFPGSEAYVQMSVPLTDGGLLRARVSEAVNNHEVSKITLEMAYRDLDKRQQDFINLYQSTKGRLSIDLQSQAQAAHTLDIYQSEFSLGSRPLTDLINAQKDLLNINTEILNDKMSAYIAVLSLYNLNGNTLNGIEILTQ</sequence>
<evidence type="ECO:0000256" key="5">
    <source>
        <dbReference type="ARBA" id="ARBA00022692"/>
    </source>
</evidence>
<proteinExistence type="inferred from homology"/>
<keyword evidence="3" id="KW-0813">Transport</keyword>
<keyword evidence="5" id="KW-0812">Transmembrane</keyword>
<organism evidence="9 10">
    <name type="scientific">Providencia rettgeri</name>
    <dbReference type="NCBI Taxonomy" id="587"/>
    <lineage>
        <taxon>Bacteria</taxon>
        <taxon>Pseudomonadati</taxon>
        <taxon>Pseudomonadota</taxon>
        <taxon>Gammaproteobacteria</taxon>
        <taxon>Enterobacterales</taxon>
        <taxon>Morganellaceae</taxon>
        <taxon>Providencia</taxon>
    </lineage>
</organism>
<dbReference type="Proteomes" id="UP000824410">
    <property type="component" value="Unassembled WGS sequence"/>
</dbReference>
<dbReference type="RefSeq" id="WP_129466825.1">
    <property type="nucleotide sequence ID" value="NZ_ABFDCF020000023.1"/>
</dbReference>
<dbReference type="InterPro" id="IPR003423">
    <property type="entry name" value="OMP_efflux"/>
</dbReference>
<evidence type="ECO:0000256" key="3">
    <source>
        <dbReference type="ARBA" id="ARBA00022448"/>
    </source>
</evidence>
<dbReference type="SUPFAM" id="SSF56954">
    <property type="entry name" value="Outer membrane efflux proteins (OEP)"/>
    <property type="match status" value="1"/>
</dbReference>
<dbReference type="InterPro" id="IPR051906">
    <property type="entry name" value="TolC-like"/>
</dbReference>
<evidence type="ECO:0000256" key="1">
    <source>
        <dbReference type="ARBA" id="ARBA00004442"/>
    </source>
</evidence>
<keyword evidence="8" id="KW-0732">Signal</keyword>
<feature type="chain" id="PRO_5044474752" evidence="8">
    <location>
        <begin position="22"/>
        <end position="424"/>
    </location>
</feature>
<evidence type="ECO:0000256" key="6">
    <source>
        <dbReference type="ARBA" id="ARBA00023136"/>
    </source>
</evidence>
<dbReference type="Gene3D" id="1.20.1600.10">
    <property type="entry name" value="Outer membrane efflux proteins (OEP)"/>
    <property type="match status" value="1"/>
</dbReference>
<evidence type="ECO:0000256" key="8">
    <source>
        <dbReference type="SAM" id="SignalP"/>
    </source>
</evidence>
<keyword evidence="4" id="KW-1134">Transmembrane beta strand</keyword>
<comment type="caution">
    <text evidence="9">The sequence shown here is derived from an EMBL/GenBank/DDBJ whole genome shotgun (WGS) entry which is preliminary data.</text>
</comment>
<protein>
    <submittedName>
        <fullName evidence="9">TolC family protein</fullName>
    </submittedName>
</protein>
<evidence type="ECO:0000256" key="4">
    <source>
        <dbReference type="ARBA" id="ARBA00022452"/>
    </source>
</evidence>
<keyword evidence="6" id="KW-0472">Membrane</keyword>
<dbReference type="PANTHER" id="PTHR30026">
    <property type="entry name" value="OUTER MEMBRANE PROTEIN TOLC"/>
    <property type="match status" value="1"/>
</dbReference>
<keyword evidence="7" id="KW-0998">Cell outer membrane</keyword>
<dbReference type="GO" id="GO:1990281">
    <property type="term" value="C:efflux pump complex"/>
    <property type="evidence" value="ECO:0007669"/>
    <property type="project" value="TreeGrafter"/>
</dbReference>
<dbReference type="GO" id="GO:0015562">
    <property type="term" value="F:efflux transmembrane transporter activity"/>
    <property type="evidence" value="ECO:0007669"/>
    <property type="project" value="InterPro"/>
</dbReference>
<gene>
    <name evidence="9" type="ORF">EX242_05535</name>
</gene>
<dbReference type="PANTHER" id="PTHR30026:SF22">
    <property type="entry name" value="OUTER MEMBRANE EFFLUX PROTEIN"/>
    <property type="match status" value="1"/>
</dbReference>
<dbReference type="Pfam" id="PF02321">
    <property type="entry name" value="OEP"/>
    <property type="match status" value="2"/>
</dbReference>
<dbReference type="EMBL" id="SHDO01000006">
    <property type="protein sequence ID" value="MBX6979721.1"/>
    <property type="molecule type" value="Genomic_DNA"/>
</dbReference>
<dbReference type="GO" id="GO:0015288">
    <property type="term" value="F:porin activity"/>
    <property type="evidence" value="ECO:0007669"/>
    <property type="project" value="TreeGrafter"/>
</dbReference>
<evidence type="ECO:0000313" key="9">
    <source>
        <dbReference type="EMBL" id="MBX6979721.1"/>
    </source>
</evidence>
<accession>A0AAP2JW84</accession>
<name>A0AAP2JW84_PRORE</name>
<comment type="subcellular location">
    <subcellularLocation>
        <location evidence="1">Cell outer membrane</location>
    </subcellularLocation>
</comment>
<reference evidence="9" key="1">
    <citation type="submission" date="2019-02" db="EMBL/GenBank/DDBJ databases">
        <title>Genomic characterization of isolates from hospital effluents in KZN, South Africa.</title>
        <authorList>
            <person name="Ntshobeni N."/>
            <person name="Allam M."/>
            <person name="Ismail A."/>
            <person name="Amoako D."/>
            <person name="Essack S."/>
            <person name="Chenia H."/>
        </authorList>
    </citation>
    <scope>NUCLEOTIDE SEQUENCE</scope>
    <source>
        <strain evidence="9">AFE97_S1</strain>
    </source>
</reference>
<feature type="signal peptide" evidence="8">
    <location>
        <begin position="1"/>
        <end position="21"/>
    </location>
</feature>
<comment type="similarity">
    <text evidence="2">Belongs to the outer membrane factor (OMF) (TC 1.B.17) family.</text>
</comment>
<evidence type="ECO:0000256" key="7">
    <source>
        <dbReference type="ARBA" id="ARBA00023237"/>
    </source>
</evidence>
<evidence type="ECO:0000256" key="2">
    <source>
        <dbReference type="ARBA" id="ARBA00007613"/>
    </source>
</evidence>